<comment type="caution">
    <text evidence="4">The sequence shown here is derived from an EMBL/GenBank/DDBJ whole genome shotgun (WGS) entry which is preliminary data.</text>
</comment>
<keyword evidence="5" id="KW-1185">Reference proteome</keyword>
<dbReference type="Proteomes" id="UP001174909">
    <property type="component" value="Unassembled WGS sequence"/>
</dbReference>
<evidence type="ECO:0000259" key="3">
    <source>
        <dbReference type="Pfam" id="PF01738"/>
    </source>
</evidence>
<dbReference type="SUPFAM" id="SSF53474">
    <property type="entry name" value="alpha/beta-Hydrolases"/>
    <property type="match status" value="1"/>
</dbReference>
<dbReference type="PROSITE" id="PS00166">
    <property type="entry name" value="ENOYL_COA_HYDRATASE"/>
    <property type="match status" value="1"/>
</dbReference>
<dbReference type="Gene3D" id="3.90.226.10">
    <property type="entry name" value="2-enoyl-CoA Hydratase, Chain A, domain 1"/>
    <property type="match status" value="1"/>
</dbReference>
<organism evidence="4 5">
    <name type="scientific">Geodia barretti</name>
    <name type="common">Barrett's horny sponge</name>
    <dbReference type="NCBI Taxonomy" id="519541"/>
    <lineage>
        <taxon>Eukaryota</taxon>
        <taxon>Metazoa</taxon>
        <taxon>Porifera</taxon>
        <taxon>Demospongiae</taxon>
        <taxon>Heteroscleromorpha</taxon>
        <taxon>Tetractinellida</taxon>
        <taxon>Astrophorina</taxon>
        <taxon>Geodiidae</taxon>
        <taxon>Geodia</taxon>
    </lineage>
</organism>
<dbReference type="PANTHER" id="PTHR42964:SF1">
    <property type="entry name" value="POLYKETIDE BIOSYNTHESIS ENOYL-COA HYDRATASE PKSH-RELATED"/>
    <property type="match status" value="1"/>
</dbReference>
<gene>
    <name evidence="4" type="ORF">GBAR_LOCUS23659</name>
</gene>
<dbReference type="InterPro" id="IPR029058">
    <property type="entry name" value="AB_hydrolase_fold"/>
</dbReference>
<feature type="domain" description="Dienelactone hydrolase" evidence="3">
    <location>
        <begin position="20"/>
        <end position="148"/>
    </location>
</feature>
<evidence type="ECO:0000256" key="2">
    <source>
        <dbReference type="RuleBase" id="RU003707"/>
    </source>
</evidence>
<accession>A0AA35T7G1</accession>
<dbReference type="AlphaFoldDB" id="A0AA35T7G1"/>
<dbReference type="GO" id="GO:0016787">
    <property type="term" value="F:hydrolase activity"/>
    <property type="evidence" value="ECO:0007669"/>
    <property type="project" value="InterPro"/>
</dbReference>
<dbReference type="Gene3D" id="3.40.50.1820">
    <property type="entry name" value="alpha/beta hydrolase"/>
    <property type="match status" value="1"/>
</dbReference>
<dbReference type="GO" id="GO:0008300">
    <property type="term" value="P:isoprenoid catabolic process"/>
    <property type="evidence" value="ECO:0007669"/>
    <property type="project" value="TreeGrafter"/>
</dbReference>
<reference evidence="4" key="1">
    <citation type="submission" date="2023-03" db="EMBL/GenBank/DDBJ databases">
        <authorList>
            <person name="Steffen K."/>
            <person name="Cardenas P."/>
        </authorList>
    </citation>
    <scope>NUCLEOTIDE SEQUENCE</scope>
</reference>
<dbReference type="NCBIfam" id="NF006588">
    <property type="entry name" value="PRK09120.1"/>
    <property type="match status" value="1"/>
</dbReference>
<dbReference type="EMBL" id="CASHTH010003280">
    <property type="protein sequence ID" value="CAI8042674.1"/>
    <property type="molecule type" value="Genomic_DNA"/>
</dbReference>
<dbReference type="SUPFAM" id="SSF52096">
    <property type="entry name" value="ClpP/crotonase"/>
    <property type="match status" value="1"/>
</dbReference>
<name>A0AA35T7G1_GEOBA</name>
<evidence type="ECO:0000313" key="5">
    <source>
        <dbReference type="Proteomes" id="UP001174909"/>
    </source>
</evidence>
<dbReference type="CDD" id="cd06558">
    <property type="entry name" value="crotonase-like"/>
    <property type="match status" value="1"/>
</dbReference>
<dbReference type="InterPro" id="IPR001753">
    <property type="entry name" value="Enoyl-CoA_hydra/iso"/>
</dbReference>
<evidence type="ECO:0000256" key="1">
    <source>
        <dbReference type="ARBA" id="ARBA00005254"/>
    </source>
</evidence>
<evidence type="ECO:0000313" key="4">
    <source>
        <dbReference type="EMBL" id="CAI8042674.1"/>
    </source>
</evidence>
<dbReference type="PANTHER" id="PTHR42964">
    <property type="entry name" value="ENOYL-COA HYDRATASE"/>
    <property type="match status" value="1"/>
</dbReference>
<dbReference type="Gene3D" id="6.10.250.2850">
    <property type="match status" value="1"/>
</dbReference>
<proteinExistence type="inferred from homology"/>
<comment type="similarity">
    <text evidence="1 2">Belongs to the enoyl-CoA hydratase/isomerase family.</text>
</comment>
<dbReference type="Pfam" id="PF01738">
    <property type="entry name" value="DLH"/>
    <property type="match status" value="1"/>
</dbReference>
<dbReference type="Pfam" id="PF00378">
    <property type="entry name" value="ECH_1"/>
    <property type="match status" value="1"/>
</dbReference>
<dbReference type="InterPro" id="IPR051683">
    <property type="entry name" value="Enoyl-CoA_Hydratase/Isomerase"/>
</dbReference>
<dbReference type="InterPro" id="IPR029045">
    <property type="entry name" value="ClpP/crotonase-like_dom_sf"/>
</dbReference>
<dbReference type="InterPro" id="IPR002925">
    <property type="entry name" value="Dienelactn_hydro"/>
</dbReference>
<sequence>MSINTATVDIAAEDGKSMGLYVAAPDGDGKKPALLVIMEIFGVNAHMKDVTERFANEGYVAISPDLYYRLDERIIPNTDRDGAFAARGTLYDTKVVEDLNRAIAYAKGRADVDPDRVGIIGYCFGGRVSWMAACNCPGLAASSLYYGGQIAGGQRVLVEKEDGITWVIFNRPEKRNAMSPQLHFDMYDAVTEAEGDPETQVMVITGAGSSWCAGMDLKEFFREGDQNPEFQRKVGWASQEWRWRKLFTFPKPTIAMVNGFCFGGAFTPLVACDFAIASEDALFGLSEVNWGILPGGLVSRVVTDVMTLRDGLYHAMTGDPFDGKKAAEMRLVNYAVPGDQLRAETVKLAKKLMEKNPWALRATKQAYKLVRNMDYSQAEDYLAAKAAQIKLQDREGGYDQGIKQFIDDKTYKPGLVPWPGSTRIPRRLCLDSGNPTA</sequence>
<protein>
    <submittedName>
        <fullName evidence="4">Hydroxycinnamoyl-CoA hydratase-lyase</fullName>
    </submittedName>
</protein>
<dbReference type="InterPro" id="IPR018376">
    <property type="entry name" value="Enoyl-CoA_hyd/isom_CS"/>
</dbReference>